<dbReference type="EMBL" id="BMII01000016">
    <property type="protein sequence ID" value="GGB60532.1"/>
    <property type="molecule type" value="Genomic_DNA"/>
</dbReference>
<dbReference type="Gene3D" id="3.40.50.2000">
    <property type="entry name" value="Glycogen Phosphorylase B"/>
    <property type="match status" value="2"/>
</dbReference>
<dbReference type="PANTHER" id="PTHR12526">
    <property type="entry name" value="GLYCOSYLTRANSFERASE"/>
    <property type="match status" value="1"/>
</dbReference>
<keyword evidence="2" id="KW-0808">Transferase</keyword>
<dbReference type="CDD" id="cd03820">
    <property type="entry name" value="GT4_AmsD-like"/>
    <property type="match status" value="1"/>
</dbReference>
<keyword evidence="3" id="KW-1185">Reference proteome</keyword>
<dbReference type="GO" id="GO:0016740">
    <property type="term" value="F:transferase activity"/>
    <property type="evidence" value="ECO:0007669"/>
    <property type="project" value="UniProtKB-KW"/>
</dbReference>
<name>A0ABQ1J5H5_9GAMM</name>
<comment type="caution">
    <text evidence="2">The sequence shown here is derived from an EMBL/GenBank/DDBJ whole genome shotgun (WGS) entry which is preliminary data.</text>
</comment>
<organism evidence="2 3">
    <name type="scientific">Shewanella inventionis</name>
    <dbReference type="NCBI Taxonomy" id="1738770"/>
    <lineage>
        <taxon>Bacteria</taxon>
        <taxon>Pseudomonadati</taxon>
        <taxon>Pseudomonadota</taxon>
        <taxon>Gammaproteobacteria</taxon>
        <taxon>Alteromonadales</taxon>
        <taxon>Shewanellaceae</taxon>
        <taxon>Shewanella</taxon>
    </lineage>
</organism>
<dbReference type="PANTHER" id="PTHR12526:SF630">
    <property type="entry name" value="GLYCOSYLTRANSFERASE"/>
    <property type="match status" value="1"/>
</dbReference>
<evidence type="ECO:0000259" key="1">
    <source>
        <dbReference type="Pfam" id="PF00534"/>
    </source>
</evidence>
<dbReference type="InterPro" id="IPR001296">
    <property type="entry name" value="Glyco_trans_1"/>
</dbReference>
<proteinExistence type="predicted"/>
<dbReference type="Pfam" id="PF00534">
    <property type="entry name" value="Glycos_transf_1"/>
    <property type="match status" value="1"/>
</dbReference>
<reference evidence="3" key="1">
    <citation type="journal article" date="2019" name="Int. J. Syst. Evol. Microbiol.">
        <title>The Global Catalogue of Microorganisms (GCM) 10K type strain sequencing project: providing services to taxonomists for standard genome sequencing and annotation.</title>
        <authorList>
            <consortium name="The Broad Institute Genomics Platform"/>
            <consortium name="The Broad Institute Genome Sequencing Center for Infectious Disease"/>
            <person name="Wu L."/>
            <person name="Ma J."/>
        </authorList>
    </citation>
    <scope>NUCLEOTIDE SEQUENCE [LARGE SCALE GENOMIC DNA]</scope>
    <source>
        <strain evidence="3">CGMCC 1.15339</strain>
    </source>
</reference>
<gene>
    <name evidence="2" type="ORF">GCM10011607_21520</name>
</gene>
<evidence type="ECO:0000313" key="2">
    <source>
        <dbReference type="EMBL" id="GGB60532.1"/>
    </source>
</evidence>
<evidence type="ECO:0000313" key="3">
    <source>
        <dbReference type="Proteomes" id="UP000617555"/>
    </source>
</evidence>
<dbReference type="Proteomes" id="UP000617555">
    <property type="component" value="Unassembled WGS sequence"/>
</dbReference>
<feature type="domain" description="Glycosyl transferase family 1" evidence="1">
    <location>
        <begin position="173"/>
        <end position="332"/>
    </location>
</feature>
<protein>
    <submittedName>
        <fullName evidence="2">Glycosyl transferase</fullName>
    </submittedName>
</protein>
<accession>A0ABQ1J5H5</accession>
<sequence>MSGGGAERVACVLANKLSETTSVSIYRGDSSERTSFHISESINLSDLHFNYNTNSFFDKAVEFLKRLKVVREKINVDNSDFVLGIKEDSSIRAALACIGKNTRVIACEHNNYYAMKNIFKRLFRNFVYYFLTHRIVLLTDDDIKNYPRYLFNKISVISNPLGINGYEISRSERKGNVRLLSVGRLTDQKGYYRMIDLISDLISSNVETFHLTIVGDGALRLDIEKYISEKQLTNYITIFPYTNDISTFYCESDILVMTSLWEGLPMVLGEAMSFGVVPIAYDCPTGPSVFINNKINGFLVPDSDNKKFLQRLIELIEMVNNERIESFSLNARESSQRFSVENIINKWNEILLN</sequence>
<dbReference type="SUPFAM" id="SSF53756">
    <property type="entry name" value="UDP-Glycosyltransferase/glycogen phosphorylase"/>
    <property type="match status" value="1"/>
</dbReference>